<name>G7TD92_XANOB</name>
<dbReference type="Gene3D" id="2.30.30.110">
    <property type="match status" value="1"/>
</dbReference>
<evidence type="ECO:0000256" key="3">
    <source>
        <dbReference type="ARBA" id="ARBA00022491"/>
    </source>
</evidence>
<evidence type="ECO:0000256" key="6">
    <source>
        <dbReference type="ARBA" id="ARBA00023163"/>
    </source>
</evidence>
<keyword evidence="4" id="KW-1277">Toxin-antitoxin system</keyword>
<dbReference type="GO" id="GO:0008657">
    <property type="term" value="F:DNA topoisomerase type II (double strand cut, ATP-hydrolyzing) inhibitor activity"/>
    <property type="evidence" value="ECO:0007669"/>
    <property type="project" value="InterPro"/>
</dbReference>
<keyword evidence="3" id="KW-0678">Repressor</keyword>
<evidence type="ECO:0000256" key="2">
    <source>
        <dbReference type="ARBA" id="ARBA00015075"/>
    </source>
</evidence>
<evidence type="ECO:0000313" key="9">
    <source>
        <dbReference type="EMBL" id="AEQ95038.1"/>
    </source>
</evidence>
<keyword evidence="6" id="KW-0804">Transcription</keyword>
<organism evidence="9 10">
    <name type="scientific">Xanthomonas oryzae pv. oryzicola (strain BLS256)</name>
    <dbReference type="NCBI Taxonomy" id="383407"/>
    <lineage>
        <taxon>Bacteria</taxon>
        <taxon>Pseudomonadati</taxon>
        <taxon>Pseudomonadota</taxon>
        <taxon>Gammaproteobacteria</taxon>
        <taxon>Lysobacterales</taxon>
        <taxon>Lysobacteraceae</taxon>
        <taxon>Xanthomonas</taxon>
    </lineage>
</organism>
<dbReference type="Pfam" id="PF01845">
    <property type="entry name" value="CcdB"/>
    <property type="match status" value="1"/>
</dbReference>
<accession>G7TD92</accession>
<reference evidence="9 10" key="1">
    <citation type="journal article" date="2011" name="J. Bacteriol.">
        <title>Two new complete genome sequences offer insight into host and tissue specificity of plant pathogenic Xanthomonas spp.</title>
        <authorList>
            <person name="Bogdanove A.J."/>
            <person name="Koebnik R."/>
            <person name="Lu H."/>
            <person name="Furutani A."/>
            <person name="Angiuoli S.V."/>
            <person name="Patil P.B."/>
            <person name="Van Sluys M.A."/>
            <person name="Ryan R.P."/>
            <person name="Meyer D.F."/>
            <person name="Han S.W."/>
            <person name="Aparna G."/>
            <person name="Rajaram M."/>
            <person name="Delcher A.L."/>
            <person name="Phillippy A.M."/>
            <person name="Puiu D."/>
            <person name="Schatz M.C."/>
            <person name="Shumway M."/>
            <person name="Sommer D.D."/>
            <person name="Trapnell C."/>
            <person name="Benahmed F."/>
            <person name="Dimitrov G."/>
            <person name="Madupu R."/>
            <person name="Radune D."/>
            <person name="Sullivan S."/>
            <person name="Jha G."/>
            <person name="Ishihara H."/>
            <person name="Lee S.W."/>
            <person name="Pandey A."/>
            <person name="Sharma V."/>
            <person name="Sriariyanun M."/>
            <person name="Szurek B."/>
            <person name="Vera-Cruz C.M."/>
            <person name="Dorman K.S."/>
            <person name="Ronald P.C."/>
            <person name="Verdier V."/>
            <person name="Dow J.M."/>
            <person name="Sonti R.V."/>
            <person name="Tsuge S."/>
            <person name="Brendel V.P."/>
            <person name="Rabinowicz P.D."/>
            <person name="Leach J.E."/>
            <person name="White F.F."/>
            <person name="Salzberg S.L."/>
        </authorList>
    </citation>
    <scope>NUCLEOTIDE SEQUENCE [LARGE SCALE GENOMIC DNA]</scope>
    <source>
        <strain evidence="9 10">BLS256</strain>
    </source>
</reference>
<dbReference type="InterPro" id="IPR011067">
    <property type="entry name" value="Plasmid_toxin/cell-grow_inhib"/>
</dbReference>
<protein>
    <recommendedName>
        <fullName evidence="2">Toxin CcdB</fullName>
    </recommendedName>
    <alternativeName>
        <fullName evidence="8">Cytotoxic protein CcdB</fullName>
    </alternativeName>
    <alternativeName>
        <fullName evidence="7">Protein LetD</fullName>
    </alternativeName>
</protein>
<dbReference type="SUPFAM" id="SSF50118">
    <property type="entry name" value="Cell growth inhibitor/plasmid maintenance toxic component"/>
    <property type="match status" value="1"/>
</dbReference>
<proteinExistence type="inferred from homology"/>
<comment type="similarity">
    <text evidence="1">Belongs to the CcdB toxin family.</text>
</comment>
<dbReference type="InterPro" id="IPR009956">
    <property type="entry name" value="Post-segregation_anti-tox_CcdA"/>
</dbReference>
<dbReference type="EMBL" id="CP003057">
    <property type="protein sequence ID" value="AEQ95038.1"/>
    <property type="molecule type" value="Genomic_DNA"/>
</dbReference>
<evidence type="ECO:0000256" key="1">
    <source>
        <dbReference type="ARBA" id="ARBA00005230"/>
    </source>
</evidence>
<dbReference type="InterPro" id="IPR002712">
    <property type="entry name" value="CcdB"/>
</dbReference>
<dbReference type="eggNOG" id="COG5302">
    <property type="taxonomic scope" value="Bacteria"/>
</dbReference>
<dbReference type="AlphaFoldDB" id="G7TD92"/>
<dbReference type="GO" id="GO:0006276">
    <property type="term" value="P:plasmid maintenance"/>
    <property type="evidence" value="ECO:0007669"/>
    <property type="project" value="InterPro"/>
</dbReference>
<gene>
    <name evidence="9" type="ORF">XOC_0832</name>
</gene>
<evidence type="ECO:0000256" key="7">
    <source>
        <dbReference type="ARBA" id="ARBA00029628"/>
    </source>
</evidence>
<evidence type="ECO:0000256" key="8">
    <source>
        <dbReference type="ARBA" id="ARBA00033135"/>
    </source>
</evidence>
<dbReference type="KEGG" id="xor:XOC_0832"/>
<evidence type="ECO:0000313" key="10">
    <source>
        <dbReference type="Proteomes" id="UP000008851"/>
    </source>
</evidence>
<evidence type="ECO:0000256" key="5">
    <source>
        <dbReference type="ARBA" id="ARBA00023015"/>
    </source>
</evidence>
<evidence type="ECO:0000256" key="4">
    <source>
        <dbReference type="ARBA" id="ARBA00022649"/>
    </source>
</evidence>
<dbReference type="HOGENOM" id="CLU_1440548_0_0_6"/>
<sequence>MNRYYDVSAQNKPLNLTINADLAAQARTLTGNLSAKVEALLAEYVTKERDSHSARALALQRAASEWKAFTEAHGSFADEFSTLMTDQFDVYANVGQNKNIPYVVVVQSKIFDAAPRRVVIPLVRKSTQSPTPSRVTPELTVAGHSVILQPLETTSVPLAVLNKPAGTLKDQGQLIIDALEELFTRSFG</sequence>
<dbReference type="Pfam" id="PF07362">
    <property type="entry name" value="CcdA"/>
    <property type="match status" value="1"/>
</dbReference>
<dbReference type="Proteomes" id="UP000008851">
    <property type="component" value="Chromosome"/>
</dbReference>
<keyword evidence="5" id="KW-0805">Transcription regulation</keyword>